<dbReference type="CDD" id="cd00090">
    <property type="entry name" value="HTH_ARSR"/>
    <property type="match status" value="1"/>
</dbReference>
<evidence type="ECO:0000259" key="1">
    <source>
        <dbReference type="Pfam" id="PF24038"/>
    </source>
</evidence>
<dbReference type="SUPFAM" id="SSF46785">
    <property type="entry name" value="Winged helix' DNA-binding domain"/>
    <property type="match status" value="1"/>
</dbReference>
<dbReference type="RefSeq" id="WP_090309712.1">
    <property type="nucleotide sequence ID" value="NZ_FNFE01000005.1"/>
</dbReference>
<dbReference type="InterPro" id="IPR011991">
    <property type="entry name" value="ArsR-like_HTH"/>
</dbReference>
<dbReference type="Pfam" id="PF24038">
    <property type="entry name" value="DUF7347"/>
    <property type="match status" value="1"/>
</dbReference>
<organism evidence="3 4">
    <name type="scientific">Natronorubrum texcoconense</name>
    <dbReference type="NCBI Taxonomy" id="1095776"/>
    <lineage>
        <taxon>Archaea</taxon>
        <taxon>Methanobacteriati</taxon>
        <taxon>Methanobacteriota</taxon>
        <taxon>Stenosarchaea group</taxon>
        <taxon>Halobacteria</taxon>
        <taxon>Halobacteriales</taxon>
        <taxon>Natrialbaceae</taxon>
        <taxon>Natronorubrum</taxon>
    </lineage>
</organism>
<sequence length="295" mass="33515">MGVDQNDQIDQEVVDAISALGNSQRLQILLALGEVEREHHEQRFTMTFTELYDAVDIDSTSQFSYHLNQLVGQFVSETPDGYRLTYSGTKIVRVIRSGVYESTSTFEDQEVSGACVFCDETTLLATLDVDQFRIRCTSCNAILITDFCPQSQTRNRTSEEVIESFCYRIWSMYILLRGGICPECFGPVDTVVSQYEHGENAQHIYNSSCRECQFLVSMPVEVPVAFYPAVLSLFWEHGISVLDVPLWDLYEYITSDVIVMEVISDKPFEARFTVTLNDESLSLRMDDTVTVTLEP</sequence>
<dbReference type="InterPro" id="IPR036388">
    <property type="entry name" value="WH-like_DNA-bd_sf"/>
</dbReference>
<dbReference type="Proteomes" id="UP000198882">
    <property type="component" value="Unassembled WGS sequence"/>
</dbReference>
<evidence type="ECO:0000313" key="4">
    <source>
        <dbReference type="Proteomes" id="UP000198882"/>
    </source>
</evidence>
<dbReference type="AlphaFoldDB" id="A0A1G9D385"/>
<evidence type="ECO:0000259" key="2">
    <source>
        <dbReference type="Pfam" id="PF24042"/>
    </source>
</evidence>
<protein>
    <recommendedName>
        <fullName evidence="5">Helix-turn-helix domain-containing protein</fullName>
    </recommendedName>
</protein>
<evidence type="ECO:0000313" key="3">
    <source>
        <dbReference type="EMBL" id="SDK58369.1"/>
    </source>
</evidence>
<dbReference type="InterPro" id="IPR055771">
    <property type="entry name" value="DUF7347"/>
</dbReference>
<name>A0A1G9D385_9EURY</name>
<keyword evidence="4" id="KW-1185">Reference proteome</keyword>
<dbReference type="Pfam" id="PF24042">
    <property type="entry name" value="DUF7351"/>
    <property type="match status" value="1"/>
</dbReference>
<dbReference type="OrthoDB" id="8482at2157"/>
<feature type="domain" description="DUF7351" evidence="2">
    <location>
        <begin position="113"/>
        <end position="291"/>
    </location>
</feature>
<dbReference type="EMBL" id="FNFE01000005">
    <property type="protein sequence ID" value="SDK58369.1"/>
    <property type="molecule type" value="Genomic_DNA"/>
</dbReference>
<proteinExistence type="predicted"/>
<reference evidence="4" key="1">
    <citation type="submission" date="2016-10" db="EMBL/GenBank/DDBJ databases">
        <authorList>
            <person name="Varghese N."/>
            <person name="Submissions S."/>
        </authorList>
    </citation>
    <scope>NUCLEOTIDE SEQUENCE [LARGE SCALE GENOMIC DNA]</scope>
    <source>
        <strain evidence="4">B4,CECT 8067,JCM 17497</strain>
    </source>
</reference>
<dbReference type="Gene3D" id="1.10.10.10">
    <property type="entry name" value="Winged helix-like DNA-binding domain superfamily/Winged helix DNA-binding domain"/>
    <property type="match status" value="1"/>
</dbReference>
<accession>A0A1G9D385</accession>
<gene>
    <name evidence="3" type="ORF">SAMN04515672_3412</name>
</gene>
<dbReference type="InterPro" id="IPR055775">
    <property type="entry name" value="DUF7351"/>
</dbReference>
<evidence type="ECO:0008006" key="5">
    <source>
        <dbReference type="Google" id="ProtNLM"/>
    </source>
</evidence>
<dbReference type="InterPro" id="IPR036390">
    <property type="entry name" value="WH_DNA-bd_sf"/>
</dbReference>
<feature type="domain" description="DUF7347" evidence="1">
    <location>
        <begin position="15"/>
        <end position="95"/>
    </location>
</feature>